<keyword evidence="2" id="KW-1185">Reference proteome</keyword>
<dbReference type="Gene3D" id="1.25.40.10">
    <property type="entry name" value="Tetratricopeptide repeat domain"/>
    <property type="match status" value="1"/>
</dbReference>
<name>A0A0C9VSB6_9AGAM</name>
<evidence type="ECO:0008006" key="3">
    <source>
        <dbReference type="Google" id="ProtNLM"/>
    </source>
</evidence>
<dbReference type="AlphaFoldDB" id="A0A0C9VSB6"/>
<reference evidence="1 2" key="1">
    <citation type="submission" date="2014-04" db="EMBL/GenBank/DDBJ databases">
        <title>Evolutionary Origins and Diversification of the Mycorrhizal Mutualists.</title>
        <authorList>
            <consortium name="DOE Joint Genome Institute"/>
            <consortium name="Mycorrhizal Genomics Consortium"/>
            <person name="Kohler A."/>
            <person name="Kuo A."/>
            <person name="Nagy L.G."/>
            <person name="Floudas D."/>
            <person name="Copeland A."/>
            <person name="Barry K.W."/>
            <person name="Cichocki N."/>
            <person name="Veneault-Fourrey C."/>
            <person name="LaButti K."/>
            <person name="Lindquist E.A."/>
            <person name="Lipzen A."/>
            <person name="Lundell T."/>
            <person name="Morin E."/>
            <person name="Murat C."/>
            <person name="Riley R."/>
            <person name="Ohm R."/>
            <person name="Sun H."/>
            <person name="Tunlid A."/>
            <person name="Henrissat B."/>
            <person name="Grigoriev I.V."/>
            <person name="Hibbett D.S."/>
            <person name="Martin F."/>
        </authorList>
    </citation>
    <scope>NUCLEOTIDE SEQUENCE [LARGE SCALE GENOMIC DNA]</scope>
    <source>
        <strain evidence="1 2">MD-312</strain>
    </source>
</reference>
<dbReference type="Proteomes" id="UP000053820">
    <property type="component" value="Unassembled WGS sequence"/>
</dbReference>
<sequence length="549" mass="61988">MFVRIELKENLLLLFVTPAISPEDTHLCIIWDLDEPISLFQEALDLRPPHHHDHSCTLIILNVAILVLFRGRGYITLADADEAEELLWGALDICPPESHAYRAVLFVIAFSCHSREDDIPVSRVSAQASSRSWQLPSSLNEPVRLLRECQKQDDPRLLEDVISQFIRAESCFVPEGREWVVLQKNIIAAPVMRFELQGRMQDALSTRFEQRGDVKDLDEAIQHHRLALQLIPEGHPDRSSSLSNLANLNNLANAMSTQFTQQGDRKDLDEAIQYHRIALQLRPEGHPLRSSSLNNSVNALSTQFTQRGDRKDLKEAIQLSSTAAQQSLAHPTYLHAHVTLANIHLALWRSQHTTQDLNDAMDHYRPAYNGLTTQKNINTSALDVYALSLQLLGSHISTTTSVLSRHQARKHLPHDLSVDAASCALRQGNACCAVELLEQGRALHWAQIASFRTSLDDLRSRDAHAEMLVKRFRDLGAMLNRPDQTSFDEGRSVTTIEAEAQHHRDLVEEWNNVVEEIRTFEGFSRFLLPPLFADLREAAREGPVIILIG</sequence>
<organism evidence="1 2">
    <name type="scientific">Hydnomerulius pinastri MD-312</name>
    <dbReference type="NCBI Taxonomy" id="994086"/>
    <lineage>
        <taxon>Eukaryota</taxon>
        <taxon>Fungi</taxon>
        <taxon>Dikarya</taxon>
        <taxon>Basidiomycota</taxon>
        <taxon>Agaricomycotina</taxon>
        <taxon>Agaricomycetes</taxon>
        <taxon>Agaricomycetidae</taxon>
        <taxon>Boletales</taxon>
        <taxon>Boletales incertae sedis</taxon>
        <taxon>Leucogyrophana</taxon>
    </lineage>
</organism>
<protein>
    <recommendedName>
        <fullName evidence="3">TPR-like protein</fullName>
    </recommendedName>
</protein>
<dbReference type="OrthoDB" id="9991317at2759"/>
<gene>
    <name evidence="1" type="ORF">HYDPIDRAFT_31972</name>
</gene>
<dbReference type="HOGENOM" id="CLU_024705_0_0_1"/>
<proteinExistence type="predicted"/>
<accession>A0A0C9VSB6</accession>
<dbReference type="SUPFAM" id="SSF81901">
    <property type="entry name" value="HCP-like"/>
    <property type="match status" value="1"/>
</dbReference>
<evidence type="ECO:0000313" key="2">
    <source>
        <dbReference type="Proteomes" id="UP000053820"/>
    </source>
</evidence>
<dbReference type="EMBL" id="KN839869">
    <property type="protein sequence ID" value="KIJ60755.1"/>
    <property type="molecule type" value="Genomic_DNA"/>
</dbReference>
<evidence type="ECO:0000313" key="1">
    <source>
        <dbReference type="EMBL" id="KIJ60755.1"/>
    </source>
</evidence>
<dbReference type="InterPro" id="IPR011990">
    <property type="entry name" value="TPR-like_helical_dom_sf"/>
</dbReference>